<keyword evidence="10" id="KW-1185">Reference proteome</keyword>
<evidence type="ECO:0000313" key="9">
    <source>
        <dbReference type="EMBL" id="VFS63755.1"/>
    </source>
</evidence>
<evidence type="ECO:0000313" key="10">
    <source>
        <dbReference type="Proteomes" id="UP000401081"/>
    </source>
</evidence>
<dbReference type="GO" id="GO:0005886">
    <property type="term" value="C:plasma membrane"/>
    <property type="evidence" value="ECO:0007669"/>
    <property type="project" value="UniProtKB-SubCell"/>
</dbReference>
<gene>
    <name evidence="9" type="ORF">NCTC12993_02816</name>
</gene>
<evidence type="ECO:0000256" key="7">
    <source>
        <dbReference type="ARBA" id="ARBA00023136"/>
    </source>
</evidence>
<organism evidence="9 10">
    <name type="scientific">Kluyvera cryocrescens</name>
    <name type="common">Kluyvera citrophila</name>
    <dbReference type="NCBI Taxonomy" id="580"/>
    <lineage>
        <taxon>Bacteria</taxon>
        <taxon>Pseudomonadati</taxon>
        <taxon>Pseudomonadota</taxon>
        <taxon>Gammaproteobacteria</taxon>
        <taxon>Enterobacterales</taxon>
        <taxon>Enterobacteriaceae</taxon>
        <taxon>Kluyvera</taxon>
    </lineage>
</organism>
<comment type="similarity">
    <text evidence="2">Belongs to the binding-protein-dependent transport system permease family. FecCD subfamily.</text>
</comment>
<evidence type="ECO:0000256" key="3">
    <source>
        <dbReference type="ARBA" id="ARBA00022448"/>
    </source>
</evidence>
<feature type="transmembrane region" description="Helical" evidence="8">
    <location>
        <begin position="117"/>
        <end position="134"/>
    </location>
</feature>
<evidence type="ECO:0000256" key="2">
    <source>
        <dbReference type="ARBA" id="ARBA00007935"/>
    </source>
</evidence>
<evidence type="ECO:0000256" key="8">
    <source>
        <dbReference type="SAM" id="Phobius"/>
    </source>
</evidence>
<keyword evidence="5 8" id="KW-0812">Transmembrane</keyword>
<evidence type="ECO:0000256" key="6">
    <source>
        <dbReference type="ARBA" id="ARBA00022989"/>
    </source>
</evidence>
<feature type="transmembrane region" description="Helical" evidence="8">
    <location>
        <begin position="146"/>
        <end position="167"/>
    </location>
</feature>
<evidence type="ECO:0000256" key="1">
    <source>
        <dbReference type="ARBA" id="ARBA00004651"/>
    </source>
</evidence>
<proteinExistence type="inferred from homology"/>
<keyword evidence="4" id="KW-1003">Cell membrane</keyword>
<dbReference type="Proteomes" id="UP000401081">
    <property type="component" value="Unassembled WGS sequence"/>
</dbReference>
<dbReference type="Pfam" id="PF01032">
    <property type="entry name" value="FecCD"/>
    <property type="match status" value="1"/>
</dbReference>
<protein>
    <submittedName>
        <fullName evidence="9">Probable ABC transporter permease protein HI_1471</fullName>
    </submittedName>
</protein>
<feature type="transmembrane region" description="Helical" evidence="8">
    <location>
        <begin position="237"/>
        <end position="262"/>
    </location>
</feature>
<feature type="transmembrane region" description="Helical" evidence="8">
    <location>
        <begin position="57"/>
        <end position="77"/>
    </location>
</feature>
<dbReference type="Gene3D" id="1.10.3470.10">
    <property type="entry name" value="ABC transporter involved in vitamin B12 uptake, BtuC"/>
    <property type="match status" value="1"/>
</dbReference>
<feature type="transmembrane region" description="Helical" evidence="8">
    <location>
        <begin position="89"/>
        <end position="111"/>
    </location>
</feature>
<feature type="transmembrane region" description="Helical" evidence="8">
    <location>
        <begin position="187"/>
        <end position="216"/>
    </location>
</feature>
<reference evidence="9 10" key="1">
    <citation type="submission" date="2019-03" db="EMBL/GenBank/DDBJ databases">
        <authorList>
            <consortium name="Pathogen Informatics"/>
        </authorList>
    </citation>
    <scope>NUCLEOTIDE SEQUENCE [LARGE SCALE GENOMIC DNA]</scope>
    <source>
        <strain evidence="9 10">NCTC12993</strain>
    </source>
</reference>
<dbReference type="PANTHER" id="PTHR30472">
    <property type="entry name" value="FERRIC ENTEROBACTIN TRANSPORT SYSTEM PERMEASE PROTEIN"/>
    <property type="match status" value="1"/>
</dbReference>
<dbReference type="CDD" id="cd06550">
    <property type="entry name" value="TM_ABC_iron-siderophores_like"/>
    <property type="match status" value="1"/>
</dbReference>
<dbReference type="InterPro" id="IPR000522">
    <property type="entry name" value="ABC_transptr_permease_BtuC"/>
</dbReference>
<dbReference type="InterPro" id="IPR037294">
    <property type="entry name" value="ABC_BtuC-like"/>
</dbReference>
<dbReference type="GO" id="GO:0033214">
    <property type="term" value="P:siderophore-iron import into cell"/>
    <property type="evidence" value="ECO:0007669"/>
    <property type="project" value="TreeGrafter"/>
</dbReference>
<dbReference type="PANTHER" id="PTHR30472:SF25">
    <property type="entry name" value="ABC TRANSPORTER PERMEASE PROTEIN MJ0876-RELATED"/>
    <property type="match status" value="1"/>
</dbReference>
<keyword evidence="7 8" id="KW-0472">Membrane</keyword>
<evidence type="ECO:0000256" key="4">
    <source>
        <dbReference type="ARBA" id="ARBA00022475"/>
    </source>
</evidence>
<keyword evidence="6 8" id="KW-1133">Transmembrane helix</keyword>
<accession>A0A485AS02</accession>
<dbReference type="AlphaFoldDB" id="A0A485AS02"/>
<keyword evidence="3" id="KW-0813">Transport</keyword>
<dbReference type="EMBL" id="CAADJD010000018">
    <property type="protein sequence ID" value="VFS63755.1"/>
    <property type="molecule type" value="Genomic_DNA"/>
</dbReference>
<dbReference type="SUPFAM" id="SSF81345">
    <property type="entry name" value="ABC transporter involved in vitamin B12 uptake, BtuC"/>
    <property type="match status" value="1"/>
</dbReference>
<comment type="subcellular location">
    <subcellularLocation>
        <location evidence="1">Cell membrane</location>
        <topology evidence="1">Multi-pass membrane protein</topology>
    </subcellularLocation>
</comment>
<dbReference type="GO" id="GO:0022857">
    <property type="term" value="F:transmembrane transporter activity"/>
    <property type="evidence" value="ECO:0007669"/>
    <property type="project" value="InterPro"/>
</dbReference>
<sequence length="348" mass="36956">MFKDSLSSFSVFIGLLLILATLVLVGASQGALKITFASLHDAQYRDIWLNIRLPRVLLAVLVGGALATAGVIMQGLFRNPMADPGLLGVSSGSALMVGVAIIFPISLPAVFLLYEQMIFAVAGSLVVCAVIFLISLRHTHGGMMQLLLAGIAINALCGAAIGVLSYVGDEQQLRQLTLWMMGSLGQAQWPTLLVAASFAVPAIIVTGGLANTLNLLQLGDEEAHYLGVNVKRKRQQLLLLSSLLVGAAVSVSGVIGFIGLVIPHLIRMTIGADHRWLLPLLYARRCESAAGSRYSGAHAGAAGGNAGRPVDQPDWRPLFFMADPAYPESIMIDAHKPDLQHQRAPPDQ</sequence>
<name>A0A485AS02_KLUCR</name>
<evidence type="ECO:0000256" key="5">
    <source>
        <dbReference type="ARBA" id="ARBA00022692"/>
    </source>
</evidence>